<comment type="caution">
    <text evidence="1">The sequence shown here is derived from an EMBL/GenBank/DDBJ whole genome shotgun (WGS) entry which is preliminary data.</text>
</comment>
<dbReference type="RefSeq" id="WP_286679328.1">
    <property type="nucleotide sequence ID" value="NZ_MNXI01000144.1"/>
</dbReference>
<sequence length="210" mass="23748">MGINADLNLHIFRSSKFRSVVDDAIRFFSETPAHRLPPPDRFIGGGVYALYYIGGFELYRPIAFLNSRALMQPIYVGKAVPAGWRTARTQISESANLFGRLVEHARSIAQATNLDIDELQCRFMILQNIESDLVVPVEAELIRRFMPLWNSVVDGFGNHDPGSGRYNQAKSEWDILHSGRPWAERLTGASPRLEDTVEKVQRALRKLPLP</sequence>
<gene>
    <name evidence="1" type="ORF">COY37_02090</name>
</gene>
<organism evidence="1 2">
    <name type="scientific">Candidatus Aquicultor secundus</name>
    <dbReference type="NCBI Taxonomy" id="1973895"/>
    <lineage>
        <taxon>Bacteria</taxon>
        <taxon>Bacillati</taxon>
        <taxon>Actinomycetota</taxon>
        <taxon>Candidatus Aquicultoria</taxon>
        <taxon>Candidatus Aquicultorales</taxon>
        <taxon>Candidatus Aquicultoraceae</taxon>
        <taxon>Candidatus Aquicultor</taxon>
    </lineage>
</organism>
<accession>A0A2M7T9T7</accession>
<proteinExistence type="predicted"/>
<reference evidence="2" key="1">
    <citation type="submission" date="2017-09" db="EMBL/GenBank/DDBJ databases">
        <title>Depth-based differentiation of microbial function through sediment-hosted aquifers and enrichment of novel symbionts in the deep terrestrial subsurface.</title>
        <authorList>
            <person name="Probst A.J."/>
            <person name="Ladd B."/>
            <person name="Jarett J.K."/>
            <person name="Geller-Mcgrath D.E."/>
            <person name="Sieber C.M.K."/>
            <person name="Emerson J.B."/>
            <person name="Anantharaman K."/>
            <person name="Thomas B.C."/>
            <person name="Malmstrom R."/>
            <person name="Stieglmeier M."/>
            <person name="Klingl A."/>
            <person name="Woyke T."/>
            <person name="Ryan C.M."/>
            <person name="Banfield J.F."/>
        </authorList>
    </citation>
    <scope>NUCLEOTIDE SEQUENCE [LARGE SCALE GENOMIC DNA]</scope>
</reference>
<keyword evidence="1" id="KW-0255">Endonuclease</keyword>
<evidence type="ECO:0000313" key="1">
    <source>
        <dbReference type="EMBL" id="PIZ41585.1"/>
    </source>
</evidence>
<keyword evidence="1" id="KW-0378">Hydrolase</keyword>
<dbReference type="GO" id="GO:0004519">
    <property type="term" value="F:endonuclease activity"/>
    <property type="evidence" value="ECO:0007669"/>
    <property type="project" value="UniProtKB-KW"/>
</dbReference>
<dbReference type="EMBL" id="PFNG01000051">
    <property type="protein sequence ID" value="PIZ41585.1"/>
    <property type="molecule type" value="Genomic_DNA"/>
</dbReference>
<dbReference type="Proteomes" id="UP000230956">
    <property type="component" value="Unassembled WGS sequence"/>
</dbReference>
<protein>
    <submittedName>
        <fullName evidence="1">Restriction endonuclease</fullName>
    </submittedName>
</protein>
<name>A0A2M7T9T7_9ACTN</name>
<dbReference type="InterPro" id="IPR018575">
    <property type="entry name" value="Restrct_endonuc_II_Eco29kI"/>
</dbReference>
<keyword evidence="1" id="KW-0540">Nuclease</keyword>
<evidence type="ECO:0000313" key="2">
    <source>
        <dbReference type="Proteomes" id="UP000230956"/>
    </source>
</evidence>
<dbReference type="AlphaFoldDB" id="A0A2M7T9T7"/>
<dbReference type="Pfam" id="PF09517">
    <property type="entry name" value="RE_Eco29kI"/>
    <property type="match status" value="1"/>
</dbReference>